<proteinExistence type="predicted"/>
<accession>A0A8E5HQV1</accession>
<evidence type="ECO:0000313" key="2">
    <source>
        <dbReference type="EMBL" id="QUC19990.1"/>
    </source>
</evidence>
<feature type="region of interest" description="Disordered" evidence="1">
    <location>
        <begin position="1"/>
        <end position="38"/>
    </location>
</feature>
<dbReference type="Proteomes" id="UP000027002">
    <property type="component" value="Chromosome 3"/>
</dbReference>
<keyword evidence="3" id="KW-1185">Reference proteome</keyword>
<organism evidence="2 3">
    <name type="scientific">Ustilaginoidea virens</name>
    <name type="common">Rice false smut fungus</name>
    <name type="synonym">Villosiclava virens</name>
    <dbReference type="NCBI Taxonomy" id="1159556"/>
    <lineage>
        <taxon>Eukaryota</taxon>
        <taxon>Fungi</taxon>
        <taxon>Dikarya</taxon>
        <taxon>Ascomycota</taxon>
        <taxon>Pezizomycotina</taxon>
        <taxon>Sordariomycetes</taxon>
        <taxon>Hypocreomycetidae</taxon>
        <taxon>Hypocreales</taxon>
        <taxon>Clavicipitaceae</taxon>
        <taxon>Ustilaginoidea</taxon>
    </lineage>
</organism>
<dbReference type="EMBL" id="CP072755">
    <property type="protein sequence ID" value="QUC19990.1"/>
    <property type="molecule type" value="Genomic_DNA"/>
</dbReference>
<protein>
    <submittedName>
        <fullName evidence="2">Uncharacterized protein</fullName>
    </submittedName>
</protein>
<dbReference type="AlphaFoldDB" id="A0A8E5HQV1"/>
<evidence type="ECO:0000313" key="3">
    <source>
        <dbReference type="Proteomes" id="UP000027002"/>
    </source>
</evidence>
<reference evidence="2" key="1">
    <citation type="submission" date="2020-03" db="EMBL/GenBank/DDBJ databases">
        <title>A mixture of massive structural variations and highly conserved coding sequences in Ustilaginoidea virens genome.</title>
        <authorList>
            <person name="Zhang K."/>
            <person name="Zhao Z."/>
            <person name="Zhang Z."/>
            <person name="Li Y."/>
            <person name="Hsiang T."/>
            <person name="Sun W."/>
        </authorList>
    </citation>
    <scope>NUCLEOTIDE SEQUENCE</scope>
    <source>
        <strain evidence="2">UV-8b</strain>
    </source>
</reference>
<dbReference type="KEGG" id="uvi:66065009"/>
<name>A0A8E5HQV1_USTVR</name>
<sequence length="79" mass="8757">MMDLNPLVKEHRRIPPPPGTRPPTSSGAPRGTPPRIRCLCSPAVWPRETSPTRRRGAEVQGSRGWFCQEDDGKVAFHLG</sequence>
<evidence type="ECO:0000256" key="1">
    <source>
        <dbReference type="SAM" id="MobiDB-lite"/>
    </source>
</evidence>
<dbReference type="RefSeq" id="XP_042997663.1">
    <property type="nucleotide sequence ID" value="XM_043141729.1"/>
</dbReference>
<gene>
    <name evidence="2" type="ORF">UV8b_04231</name>
</gene>
<dbReference type="GeneID" id="66065009"/>